<keyword evidence="14" id="KW-1185">Reference proteome</keyword>
<dbReference type="InterPro" id="IPR045024">
    <property type="entry name" value="NDH-2"/>
</dbReference>
<dbReference type="InterPro" id="IPR036188">
    <property type="entry name" value="FAD/NAD-bd_sf"/>
</dbReference>
<evidence type="ECO:0000256" key="1">
    <source>
        <dbReference type="ARBA" id="ARBA00005272"/>
    </source>
</evidence>
<evidence type="ECO:0000256" key="6">
    <source>
        <dbReference type="ARBA" id="ARBA00023002"/>
    </source>
</evidence>
<dbReference type="PRINTS" id="PR00368">
    <property type="entry name" value="FADPNR"/>
</dbReference>
<dbReference type="SUPFAM" id="SSF51905">
    <property type="entry name" value="FAD/NAD(P)-binding domain"/>
    <property type="match status" value="1"/>
</dbReference>
<feature type="domain" description="External alternative NADH-ubiquinone oxidoreductase-like C-terminal" evidence="12">
    <location>
        <begin position="358"/>
        <end position="415"/>
    </location>
</feature>
<dbReference type="PANTHER" id="PTHR43706:SF47">
    <property type="entry name" value="EXTERNAL NADH-UBIQUINONE OXIDOREDUCTASE 1, MITOCHONDRIAL-RELATED"/>
    <property type="match status" value="1"/>
</dbReference>
<keyword evidence="3" id="KW-0285">Flavoprotein</keyword>
<dbReference type="RefSeq" id="WP_072338420.1">
    <property type="nucleotide sequence ID" value="NZ_FPKU01000001.1"/>
</dbReference>
<keyword evidence="4" id="KW-0274">FAD</keyword>
<feature type="transmembrane region" description="Helical" evidence="10">
    <location>
        <begin position="380"/>
        <end position="397"/>
    </location>
</feature>
<comment type="catalytic activity">
    <reaction evidence="8">
        <text>a quinone + NADH + H(+) = a quinol + NAD(+)</text>
        <dbReference type="Rhea" id="RHEA:46160"/>
        <dbReference type="ChEBI" id="CHEBI:15378"/>
        <dbReference type="ChEBI" id="CHEBI:24646"/>
        <dbReference type="ChEBI" id="CHEBI:57540"/>
        <dbReference type="ChEBI" id="CHEBI:57945"/>
        <dbReference type="ChEBI" id="CHEBI:132124"/>
        <dbReference type="EC" id="1.6.5.9"/>
    </reaction>
</comment>
<keyword evidence="10" id="KW-0472">Membrane</keyword>
<dbReference type="InterPro" id="IPR054585">
    <property type="entry name" value="NDH2-like_C"/>
</dbReference>
<protein>
    <recommendedName>
        <fullName evidence="2">NADH:ubiquinone reductase (non-electrogenic)</fullName>
        <ecNumber evidence="2">1.6.5.9</ecNumber>
    </recommendedName>
</protein>
<dbReference type="PANTHER" id="PTHR43706">
    <property type="entry name" value="NADH DEHYDROGENASE"/>
    <property type="match status" value="1"/>
</dbReference>
<evidence type="ECO:0000313" key="14">
    <source>
        <dbReference type="Proteomes" id="UP000183447"/>
    </source>
</evidence>
<dbReference type="GO" id="GO:0050136">
    <property type="term" value="F:NADH dehydrogenase (quinone) (non-electrogenic) activity"/>
    <property type="evidence" value="ECO:0007669"/>
    <property type="project" value="UniProtKB-EC"/>
</dbReference>
<evidence type="ECO:0000256" key="5">
    <source>
        <dbReference type="ARBA" id="ARBA00022946"/>
    </source>
</evidence>
<comment type="similarity">
    <text evidence="1">Belongs to the NADH dehydrogenase family.</text>
</comment>
<dbReference type="PRINTS" id="PR00411">
    <property type="entry name" value="PNDRDTASEI"/>
</dbReference>
<feature type="domain" description="FAD/NAD(P)-binding" evidence="11">
    <location>
        <begin position="13"/>
        <end position="332"/>
    </location>
</feature>
<accession>A0A1K2HS63</accession>
<evidence type="ECO:0000256" key="2">
    <source>
        <dbReference type="ARBA" id="ARBA00012637"/>
    </source>
</evidence>
<evidence type="ECO:0000256" key="7">
    <source>
        <dbReference type="ARBA" id="ARBA00023027"/>
    </source>
</evidence>
<evidence type="ECO:0000256" key="8">
    <source>
        <dbReference type="ARBA" id="ARBA00047599"/>
    </source>
</evidence>
<dbReference type="Pfam" id="PF07992">
    <property type="entry name" value="Pyr_redox_2"/>
    <property type="match status" value="1"/>
</dbReference>
<dbReference type="EC" id="1.6.5.9" evidence="2"/>
<feature type="region of interest" description="Disordered" evidence="9">
    <location>
        <begin position="425"/>
        <end position="448"/>
    </location>
</feature>
<keyword evidence="6" id="KW-0560">Oxidoreductase</keyword>
<keyword evidence="5" id="KW-0809">Transit peptide</keyword>
<evidence type="ECO:0000259" key="12">
    <source>
        <dbReference type="Pfam" id="PF22366"/>
    </source>
</evidence>
<keyword evidence="10" id="KW-1133">Transmembrane helix</keyword>
<evidence type="ECO:0000256" key="10">
    <source>
        <dbReference type="SAM" id="Phobius"/>
    </source>
</evidence>
<proteinExistence type="inferred from homology"/>
<dbReference type="OrthoDB" id="9781621at2"/>
<dbReference type="Pfam" id="PF22366">
    <property type="entry name" value="NDH2_C"/>
    <property type="match status" value="1"/>
</dbReference>
<keyword evidence="10" id="KW-0812">Transmembrane</keyword>
<dbReference type="EMBL" id="FPKU01000001">
    <property type="protein sequence ID" value="SFZ80623.1"/>
    <property type="molecule type" value="Genomic_DNA"/>
</dbReference>
<evidence type="ECO:0000313" key="13">
    <source>
        <dbReference type="EMBL" id="SFZ80623.1"/>
    </source>
</evidence>
<dbReference type="AlphaFoldDB" id="A0A1K2HS63"/>
<evidence type="ECO:0000256" key="9">
    <source>
        <dbReference type="SAM" id="MobiDB-lite"/>
    </source>
</evidence>
<dbReference type="Proteomes" id="UP000183447">
    <property type="component" value="Unassembled WGS sequence"/>
</dbReference>
<sequence length="448" mass="48401">MQAIPDTRDGRPRVVIIGGGFGGLSAARALASAPVRVTLIDRRNHHLFQPLLYQVATAALSPADIAVPIRGVLGTGREEGLEVFLDEVTGVDLEKRLVNLRTDGPVAYDRLIVAAGSRYSYFGHDEWQAHAPSLKSLDDATEIRRRILLAFERAETVKDPEERRRLLTFVVVGGGPTGVEMAGAMAELAKATLRQDFSHIDPAGARIILVEAIDELLSAFTDSQSAYTCEALSKMGVEVRLKSPVEAVGPGFVRFGGETVETPNVFWCAGVQAEPVAGWFGAAADKQGRVVVDAQMRLPGHPDVFVIGDAASVTGPDGKPYPALAPVAKQQGAHVAAIIAAEMTGEPAPGPFRYRDWGTMATIGRSAAVGKFGKFAVKGFFAWVLWGLVHVGYLVGFRNRIVVLVNWFWQWLTYRKGARLITGSPRLPPTHPPRKLRDEAPARSTLDS</sequence>
<organism evidence="13 14">
    <name type="scientific">Devosia enhydra</name>
    <dbReference type="NCBI Taxonomy" id="665118"/>
    <lineage>
        <taxon>Bacteria</taxon>
        <taxon>Pseudomonadati</taxon>
        <taxon>Pseudomonadota</taxon>
        <taxon>Alphaproteobacteria</taxon>
        <taxon>Hyphomicrobiales</taxon>
        <taxon>Devosiaceae</taxon>
        <taxon>Devosia</taxon>
    </lineage>
</organism>
<gene>
    <name evidence="13" type="ORF">SAMN02983003_0034</name>
</gene>
<reference evidence="13 14" key="1">
    <citation type="submission" date="2016-11" db="EMBL/GenBank/DDBJ databases">
        <authorList>
            <person name="Jaros S."/>
            <person name="Januszkiewicz K."/>
            <person name="Wedrychowicz H."/>
        </authorList>
    </citation>
    <scope>NUCLEOTIDE SEQUENCE [LARGE SCALE GENOMIC DNA]</scope>
    <source>
        <strain evidence="13 14">ATCC 23634</strain>
    </source>
</reference>
<keyword evidence="7" id="KW-0520">NAD</keyword>
<evidence type="ECO:0000256" key="3">
    <source>
        <dbReference type="ARBA" id="ARBA00022630"/>
    </source>
</evidence>
<dbReference type="InterPro" id="IPR023753">
    <property type="entry name" value="FAD/NAD-binding_dom"/>
</dbReference>
<name>A0A1K2HS63_9HYPH</name>
<evidence type="ECO:0000259" key="11">
    <source>
        <dbReference type="Pfam" id="PF07992"/>
    </source>
</evidence>
<dbReference type="STRING" id="665118.SAMN02983003_0034"/>
<dbReference type="Gene3D" id="3.50.50.100">
    <property type="match status" value="1"/>
</dbReference>
<evidence type="ECO:0000256" key="4">
    <source>
        <dbReference type="ARBA" id="ARBA00022827"/>
    </source>
</evidence>